<organism evidence="1">
    <name type="scientific">marine sediment metagenome</name>
    <dbReference type="NCBI Taxonomy" id="412755"/>
    <lineage>
        <taxon>unclassified sequences</taxon>
        <taxon>metagenomes</taxon>
        <taxon>ecological metagenomes</taxon>
    </lineage>
</organism>
<feature type="non-terminal residue" evidence="1">
    <location>
        <position position="1"/>
    </location>
</feature>
<proteinExistence type="predicted"/>
<dbReference type="AlphaFoldDB" id="X1RUB4"/>
<gene>
    <name evidence="1" type="ORF">S12H4_08734</name>
</gene>
<sequence>QLKITYYYVDNVYFINFGIKYVQHIANKKVFNPDIKK</sequence>
<name>X1RUB4_9ZZZZ</name>
<comment type="caution">
    <text evidence="1">The sequence shown here is derived from an EMBL/GenBank/DDBJ whole genome shotgun (WGS) entry which is preliminary data.</text>
</comment>
<protein>
    <submittedName>
        <fullName evidence="1">Uncharacterized protein</fullName>
    </submittedName>
</protein>
<accession>X1RUB4</accession>
<reference evidence="1" key="1">
    <citation type="journal article" date="2014" name="Front. Microbiol.">
        <title>High frequency of phylogenetically diverse reductive dehalogenase-homologous genes in deep subseafloor sedimentary metagenomes.</title>
        <authorList>
            <person name="Kawai M."/>
            <person name="Futagami T."/>
            <person name="Toyoda A."/>
            <person name="Takaki Y."/>
            <person name="Nishi S."/>
            <person name="Hori S."/>
            <person name="Arai W."/>
            <person name="Tsubouchi T."/>
            <person name="Morono Y."/>
            <person name="Uchiyama I."/>
            <person name="Ito T."/>
            <person name="Fujiyama A."/>
            <person name="Inagaki F."/>
            <person name="Takami H."/>
        </authorList>
    </citation>
    <scope>NUCLEOTIDE SEQUENCE</scope>
    <source>
        <strain evidence="1">Expedition CK06-06</strain>
    </source>
</reference>
<evidence type="ECO:0000313" key="1">
    <source>
        <dbReference type="EMBL" id="GAI66795.1"/>
    </source>
</evidence>
<dbReference type="EMBL" id="BARW01003417">
    <property type="protein sequence ID" value="GAI66795.1"/>
    <property type="molecule type" value="Genomic_DNA"/>
</dbReference>